<dbReference type="GO" id="GO:0009289">
    <property type="term" value="C:pilus"/>
    <property type="evidence" value="ECO:0007669"/>
    <property type="project" value="InterPro"/>
</dbReference>
<dbReference type="Gene3D" id="2.60.40.1090">
    <property type="entry name" value="Fimbrial-type adhesion domain"/>
    <property type="match status" value="1"/>
</dbReference>
<comment type="caution">
    <text evidence="3">The sequence shown here is derived from an EMBL/GenBank/DDBJ whole genome shotgun (WGS) entry which is preliminary data.</text>
</comment>
<dbReference type="OrthoDB" id="6623180at2"/>
<dbReference type="InterPro" id="IPR000259">
    <property type="entry name" value="Adhesion_dom_fimbrial"/>
</dbReference>
<dbReference type="GO" id="GO:0007155">
    <property type="term" value="P:cell adhesion"/>
    <property type="evidence" value="ECO:0007669"/>
    <property type="project" value="InterPro"/>
</dbReference>
<dbReference type="SUPFAM" id="SSF49401">
    <property type="entry name" value="Bacterial adhesins"/>
    <property type="match status" value="1"/>
</dbReference>
<dbReference type="EMBL" id="QGTS01000006">
    <property type="protein sequence ID" value="PWW09170.1"/>
    <property type="molecule type" value="Genomic_DNA"/>
</dbReference>
<protein>
    <submittedName>
        <fullName evidence="3">Fimbrial protein</fullName>
    </submittedName>
</protein>
<evidence type="ECO:0000259" key="2">
    <source>
        <dbReference type="Pfam" id="PF00419"/>
    </source>
</evidence>
<feature type="signal peptide" evidence="1">
    <location>
        <begin position="1"/>
        <end position="24"/>
    </location>
</feature>
<dbReference type="InterPro" id="IPR036937">
    <property type="entry name" value="Adhesion_dom_fimbrial_sf"/>
</dbReference>
<keyword evidence="1" id="KW-0732">Signal</keyword>
<evidence type="ECO:0000256" key="1">
    <source>
        <dbReference type="SAM" id="SignalP"/>
    </source>
</evidence>
<dbReference type="Pfam" id="PF00419">
    <property type="entry name" value="Fimbrial"/>
    <property type="match status" value="1"/>
</dbReference>
<reference evidence="3 4" key="1">
    <citation type="submission" date="2018-05" db="EMBL/GenBank/DDBJ databases">
        <title>Genomic Encyclopedia of Type Strains, Phase IV (KMG-IV): sequencing the most valuable type-strain genomes for metagenomic binning, comparative biology and taxonomic classification.</title>
        <authorList>
            <person name="Goeker M."/>
        </authorList>
    </citation>
    <scope>NUCLEOTIDE SEQUENCE [LARGE SCALE GENOMIC DNA]</scope>
    <source>
        <strain evidence="3 4">DSM 19579</strain>
    </source>
</reference>
<evidence type="ECO:0000313" key="4">
    <source>
        <dbReference type="Proteomes" id="UP000246744"/>
    </source>
</evidence>
<accession>A0A317PZS5</accession>
<evidence type="ECO:0000313" key="3">
    <source>
        <dbReference type="EMBL" id="PWW09170.1"/>
    </source>
</evidence>
<sequence>MLNKFFLIITVIAAIMTPGFSALAAGAQSRAVTGDTCRNAGILFTSVAEADKSLNLSSAFVNSNVYEATYTTSWSGSMTCVYGSVGIGSLMQDHLYYFTGFDSNPVYLHFSSSDGEDSYWIKMTSEITGTQKITVSGIVGIHSLGYQTQYTLRAELLTSAPSGVESYTKSTTTGALSVIPAVMSGTGSGSSSPLLSSKTYSYRAWSNMMADTARKSWDTDYFLAYEKMTIQFEPKQTTCNMTRDLTVKLPPAPLSTLKVRGKANGADFTIPLKCGNLAGVKTATRNIKAWLSSNDLVSTDSTYQIMVNDETTAGGVGIAIRSRIFMGDSEEVQISSSSDMENATQILDIEKDEDIQDTQYIYLHAYYKVYDAASLSTGTVVATAQIMFGYD</sequence>
<organism evidence="3 4">
    <name type="scientific">Mangrovibacter plantisponsor</name>
    <dbReference type="NCBI Taxonomy" id="451513"/>
    <lineage>
        <taxon>Bacteria</taxon>
        <taxon>Pseudomonadati</taxon>
        <taxon>Pseudomonadota</taxon>
        <taxon>Gammaproteobacteria</taxon>
        <taxon>Enterobacterales</taxon>
        <taxon>Enterobacteriaceae</taxon>
        <taxon>Mangrovibacter</taxon>
    </lineage>
</organism>
<dbReference type="InterPro" id="IPR008966">
    <property type="entry name" value="Adhesion_dom_sf"/>
</dbReference>
<proteinExistence type="predicted"/>
<dbReference type="Proteomes" id="UP000246744">
    <property type="component" value="Unassembled WGS sequence"/>
</dbReference>
<gene>
    <name evidence="3" type="ORF">DES37_106294</name>
</gene>
<dbReference type="RefSeq" id="WP_110025905.1">
    <property type="nucleotide sequence ID" value="NZ_QGTS01000006.1"/>
</dbReference>
<keyword evidence="4" id="KW-1185">Reference proteome</keyword>
<feature type="chain" id="PRO_5016237098" evidence="1">
    <location>
        <begin position="25"/>
        <end position="391"/>
    </location>
</feature>
<dbReference type="AlphaFoldDB" id="A0A317PZS5"/>
<feature type="domain" description="Fimbrial-type adhesion" evidence="2">
    <location>
        <begin position="229"/>
        <end position="390"/>
    </location>
</feature>
<name>A0A317PZS5_9ENTR</name>